<evidence type="ECO:0000313" key="8">
    <source>
        <dbReference type="EMBL" id="MBK4736996.1"/>
    </source>
</evidence>
<dbReference type="Proteomes" id="UP000622890">
    <property type="component" value="Unassembled WGS sequence"/>
</dbReference>
<dbReference type="CDD" id="cd11386">
    <property type="entry name" value="MCP_signal"/>
    <property type="match status" value="1"/>
</dbReference>
<keyword evidence="2" id="KW-0488">Methylation</keyword>
<feature type="transmembrane region" description="Helical" evidence="6">
    <location>
        <begin position="196"/>
        <end position="214"/>
    </location>
</feature>
<keyword evidence="6" id="KW-1133">Transmembrane helix</keyword>
<dbReference type="RefSeq" id="WP_200594938.1">
    <property type="nucleotide sequence ID" value="NZ_JAEPBG010000009.1"/>
</dbReference>
<gene>
    <name evidence="8" type="ORF">JJB74_20435</name>
</gene>
<dbReference type="GO" id="GO:0004888">
    <property type="term" value="F:transmembrane signaling receptor activity"/>
    <property type="evidence" value="ECO:0007669"/>
    <property type="project" value="InterPro"/>
</dbReference>
<dbReference type="EMBL" id="JAEPBG010000009">
    <property type="protein sequence ID" value="MBK4736996.1"/>
    <property type="molecule type" value="Genomic_DNA"/>
</dbReference>
<dbReference type="CDD" id="cd19411">
    <property type="entry name" value="MCP2201-like_sensor"/>
    <property type="match status" value="1"/>
</dbReference>
<name>A0A934SUF0_9BURK</name>
<keyword evidence="9" id="KW-1185">Reference proteome</keyword>
<dbReference type="PROSITE" id="PS50111">
    <property type="entry name" value="CHEMOTAXIS_TRANSDUC_2"/>
    <property type="match status" value="1"/>
</dbReference>
<keyword evidence="6" id="KW-0472">Membrane</keyword>
<dbReference type="InterPro" id="IPR047347">
    <property type="entry name" value="YvaQ-like_sensor"/>
</dbReference>
<dbReference type="InterPro" id="IPR004090">
    <property type="entry name" value="Chemotax_Me-accpt_rcpt"/>
</dbReference>
<feature type="compositionally biased region" description="Low complexity" evidence="5">
    <location>
        <begin position="563"/>
        <end position="580"/>
    </location>
</feature>
<dbReference type="AlphaFoldDB" id="A0A934SUF0"/>
<evidence type="ECO:0000256" key="4">
    <source>
        <dbReference type="PROSITE-ProRule" id="PRU00284"/>
    </source>
</evidence>
<feature type="region of interest" description="Disordered" evidence="5">
    <location>
        <begin position="527"/>
        <end position="587"/>
    </location>
</feature>
<evidence type="ECO:0000256" key="3">
    <source>
        <dbReference type="ARBA" id="ARBA00029447"/>
    </source>
</evidence>
<dbReference type="Pfam" id="PF00015">
    <property type="entry name" value="MCPsignal"/>
    <property type="match status" value="1"/>
</dbReference>
<dbReference type="PRINTS" id="PR00260">
    <property type="entry name" value="CHEMTRNSDUCR"/>
</dbReference>
<evidence type="ECO:0000256" key="1">
    <source>
        <dbReference type="ARBA" id="ARBA00004370"/>
    </source>
</evidence>
<evidence type="ECO:0000256" key="6">
    <source>
        <dbReference type="SAM" id="Phobius"/>
    </source>
</evidence>
<sequence length="587" mass="62591">MNFANLTVRQRLVIGFSLVNLLLLLVAGMGIYSMSGMQARMTHITRFNNMEAARIITMRDSIYDRMIALRNLALMEEEADMRPEAERVEKQAEAYVKAETELNALFAKDTGLTAKEKELIAAIREQQQLAQPLIERAAKAGLRNDRDNATNILIKELRPVQRRWLDLTNDLLQFENQLSAEEMEASDAAYAKARTGMIIAAVFAILVAVGAAWINIRLLRRQLGGEPAYAAEVANRIAGGDLTTEVQVQAGDNASLLFAMRRMRDELAGIVTQVRQGAEAIASGSTQIATGNMDLSARTEQQASSLEETASSMEELTSTVRQNADNARQANGLAVAASEVAERGGAVVSQVVATMNDIDTASRRIADIIGTIDGIAFQTNILALNAAVEAARAGEQGRGFAVVASEVRSLAQRSASAAQEIKGLIGDSVAKVDTGSQLVNQAGATIEEVVQSVRRVTDIMAEITAASSEQSAGIEQVNGAVTQMDAVTQQNAALVEEAAAAAGSLQEQATQLSRVVDFFQLSAQHAAAPATKQPPVASLRRVPATPGVQSKETPSKPHRIATAPSTRSVAVSRSAVPAAAGGDWEEF</sequence>
<dbReference type="InterPro" id="IPR004089">
    <property type="entry name" value="MCPsignal_dom"/>
</dbReference>
<dbReference type="SUPFAM" id="SSF58104">
    <property type="entry name" value="Methyl-accepting chemotaxis protein (MCP) signaling domain"/>
    <property type="match status" value="1"/>
</dbReference>
<evidence type="ECO:0000256" key="5">
    <source>
        <dbReference type="SAM" id="MobiDB-lite"/>
    </source>
</evidence>
<comment type="similarity">
    <text evidence="3">Belongs to the methyl-accepting chemotaxis (MCP) protein family.</text>
</comment>
<comment type="caution">
    <text evidence="8">The sequence shown here is derived from an EMBL/GenBank/DDBJ whole genome shotgun (WGS) entry which is preliminary data.</text>
</comment>
<dbReference type="GO" id="GO:0007165">
    <property type="term" value="P:signal transduction"/>
    <property type="evidence" value="ECO:0007669"/>
    <property type="project" value="UniProtKB-KW"/>
</dbReference>
<dbReference type="InterPro" id="IPR024478">
    <property type="entry name" value="HlyB_4HB_MCP"/>
</dbReference>
<proteinExistence type="inferred from homology"/>
<keyword evidence="6" id="KW-0812">Transmembrane</keyword>
<reference evidence="8" key="1">
    <citation type="submission" date="2021-01" db="EMBL/GenBank/DDBJ databases">
        <title>Genome sequence of strain Noviherbaspirillum sp. DKR-6.</title>
        <authorList>
            <person name="Chaudhary D.K."/>
        </authorList>
    </citation>
    <scope>NUCLEOTIDE SEQUENCE</scope>
    <source>
        <strain evidence="8">DKR-6</strain>
    </source>
</reference>
<accession>A0A934SUF0</accession>
<evidence type="ECO:0000256" key="2">
    <source>
        <dbReference type="ARBA" id="ARBA00022481"/>
    </source>
</evidence>
<protein>
    <submittedName>
        <fullName evidence="8">MCP four helix bundle domain-containing protein</fullName>
    </submittedName>
</protein>
<dbReference type="Gene3D" id="1.10.287.950">
    <property type="entry name" value="Methyl-accepting chemotaxis protein"/>
    <property type="match status" value="1"/>
</dbReference>
<dbReference type="SMART" id="SM00283">
    <property type="entry name" value="MA"/>
    <property type="match status" value="1"/>
</dbReference>
<dbReference type="InterPro" id="IPR051310">
    <property type="entry name" value="MCP_chemotaxis"/>
</dbReference>
<keyword evidence="4" id="KW-0807">Transducer</keyword>
<dbReference type="PANTHER" id="PTHR43531:SF14">
    <property type="entry name" value="METHYL-ACCEPTING CHEMOTAXIS PROTEIN I-RELATED"/>
    <property type="match status" value="1"/>
</dbReference>
<dbReference type="GO" id="GO:0005886">
    <property type="term" value="C:plasma membrane"/>
    <property type="evidence" value="ECO:0007669"/>
    <property type="project" value="TreeGrafter"/>
</dbReference>
<evidence type="ECO:0000259" key="7">
    <source>
        <dbReference type="PROSITE" id="PS50111"/>
    </source>
</evidence>
<dbReference type="FunFam" id="1.10.287.950:FF:000001">
    <property type="entry name" value="Methyl-accepting chemotaxis sensory transducer"/>
    <property type="match status" value="1"/>
</dbReference>
<feature type="transmembrane region" description="Helical" evidence="6">
    <location>
        <begin position="12"/>
        <end position="32"/>
    </location>
</feature>
<dbReference type="Pfam" id="PF12729">
    <property type="entry name" value="4HB_MCP_1"/>
    <property type="match status" value="1"/>
</dbReference>
<comment type="subcellular location">
    <subcellularLocation>
        <location evidence="1">Membrane</location>
    </subcellularLocation>
</comment>
<feature type="domain" description="Methyl-accepting transducer" evidence="7">
    <location>
        <begin position="277"/>
        <end position="506"/>
    </location>
</feature>
<evidence type="ECO:0000313" key="9">
    <source>
        <dbReference type="Proteomes" id="UP000622890"/>
    </source>
</evidence>
<organism evidence="8 9">
    <name type="scientific">Noviherbaspirillum pedocola</name>
    <dbReference type="NCBI Taxonomy" id="2801341"/>
    <lineage>
        <taxon>Bacteria</taxon>
        <taxon>Pseudomonadati</taxon>
        <taxon>Pseudomonadota</taxon>
        <taxon>Betaproteobacteria</taxon>
        <taxon>Burkholderiales</taxon>
        <taxon>Oxalobacteraceae</taxon>
        <taxon>Noviherbaspirillum</taxon>
    </lineage>
</organism>
<dbReference type="PANTHER" id="PTHR43531">
    <property type="entry name" value="PROTEIN ICFG"/>
    <property type="match status" value="1"/>
</dbReference>
<dbReference type="GO" id="GO:0006935">
    <property type="term" value="P:chemotaxis"/>
    <property type="evidence" value="ECO:0007669"/>
    <property type="project" value="InterPro"/>
</dbReference>